<evidence type="ECO:0000313" key="2">
    <source>
        <dbReference type="EMBL" id="TCP01003.1"/>
    </source>
</evidence>
<accession>A0ABY2BWS7</accession>
<evidence type="ECO:0000313" key="3">
    <source>
        <dbReference type="Proteomes" id="UP000294721"/>
    </source>
</evidence>
<keyword evidence="1" id="KW-0472">Membrane</keyword>
<feature type="transmembrane region" description="Helical" evidence="1">
    <location>
        <begin position="66"/>
        <end position="86"/>
    </location>
</feature>
<dbReference type="PANTHER" id="PTHR42709">
    <property type="entry name" value="ALKALINE PHOSPHATASE LIKE PROTEIN"/>
    <property type="match status" value="1"/>
</dbReference>
<reference evidence="2 3" key="1">
    <citation type="submission" date="2019-03" db="EMBL/GenBank/DDBJ databases">
        <title>Genomic Encyclopedia of Type Strains, Phase IV (KMG-IV): sequencing the most valuable type-strain genomes for metagenomic binning, comparative biology and taxonomic classification.</title>
        <authorList>
            <person name="Goeker M."/>
        </authorList>
    </citation>
    <scope>NUCLEOTIDE SEQUENCE [LARGE SCALE GENOMIC DNA]</scope>
    <source>
        <strain evidence="2 3">DSM 17474</strain>
    </source>
</reference>
<keyword evidence="1" id="KW-0812">Transmembrane</keyword>
<dbReference type="EMBL" id="SLXE01000034">
    <property type="protein sequence ID" value="TCP01003.1"/>
    <property type="molecule type" value="Genomic_DNA"/>
</dbReference>
<dbReference type="InterPro" id="IPR051311">
    <property type="entry name" value="DedA_domain"/>
</dbReference>
<sequence>MSRLAESIAYFFELVSDDLIEKEHNVELFWPYLALAASAFTSATILPGTSEAAFAVFVQQYPHAWAGAWLLAGVCNGLGSMVSYGMGRLIPPKKQPSEKVLRWLRRWGVWSLLLAWLPLVGDGLPIAAGWLRLNAWASCLMLLAGKFLRYGLLLAGLKAWL</sequence>
<keyword evidence="1" id="KW-1133">Transmembrane helix</keyword>
<name>A0ABY2BWS7_9NEIS</name>
<comment type="caution">
    <text evidence="2">The sequence shown here is derived from an EMBL/GenBank/DDBJ whole genome shotgun (WGS) entry which is preliminary data.</text>
</comment>
<evidence type="ECO:0000256" key="1">
    <source>
        <dbReference type="SAM" id="Phobius"/>
    </source>
</evidence>
<organism evidence="2 3">
    <name type="scientific">Uruburuella suis</name>
    <dbReference type="NCBI Taxonomy" id="252130"/>
    <lineage>
        <taxon>Bacteria</taxon>
        <taxon>Pseudomonadati</taxon>
        <taxon>Pseudomonadota</taxon>
        <taxon>Betaproteobacteria</taxon>
        <taxon>Neisseriales</taxon>
        <taxon>Neisseriaceae</taxon>
        <taxon>Uruburuella</taxon>
    </lineage>
</organism>
<feature type="transmembrane region" description="Helical" evidence="1">
    <location>
        <begin position="135"/>
        <end position="157"/>
    </location>
</feature>
<dbReference type="Proteomes" id="UP000294721">
    <property type="component" value="Unassembled WGS sequence"/>
</dbReference>
<feature type="transmembrane region" description="Helical" evidence="1">
    <location>
        <begin position="107"/>
        <end position="129"/>
    </location>
</feature>
<keyword evidence="3" id="KW-1185">Reference proteome</keyword>
<gene>
    <name evidence="2" type="ORF">EV680_1347</name>
</gene>
<protein>
    <submittedName>
        <fullName evidence="2">Membrane protein YqaA with SNARE-associated domain</fullName>
    </submittedName>
</protein>
<proteinExistence type="predicted"/>
<feature type="transmembrane region" description="Helical" evidence="1">
    <location>
        <begin position="28"/>
        <end position="46"/>
    </location>
</feature>
<dbReference type="PANTHER" id="PTHR42709:SF4">
    <property type="entry name" value="INNER MEMBRANE PROTEIN YQAA"/>
    <property type="match status" value="1"/>
</dbReference>